<dbReference type="STRING" id="551996.SAMN05192573_117115"/>
<evidence type="ECO:0000313" key="1">
    <source>
        <dbReference type="EMBL" id="SDI22584.1"/>
    </source>
</evidence>
<name>A0A1G8IUD9_9SPHI</name>
<sequence length="284" mass="32869">MLNKISNSLAYRLPLLYRSLLKYKPLAIRQPKASSAYTVLMMTGKSIIDMTCLAVYSIAKHWEEIPKLIIASDGSLSPEEIKSKFKFWPGELIVNHWQQSAVYHQGKNRINLLNYSESHVLGKKLAVILHQAEIQPVIWIDSDILFYEDFKKHIPQHNGFVCGGSQEGHSTYDDRVLNFYGNNLYDTYTFSSGLLIIYGPRICEDFRLEELLFHVSNYVHYFTEQTIFAHIASSSIGIPWTTKIIKNDHQDSQQIKPMKKKGIVGRHYTANVRHLFWRDSLFNL</sequence>
<dbReference type="Proteomes" id="UP000199705">
    <property type="component" value="Unassembled WGS sequence"/>
</dbReference>
<evidence type="ECO:0000313" key="2">
    <source>
        <dbReference type="Proteomes" id="UP000199705"/>
    </source>
</evidence>
<reference evidence="2" key="1">
    <citation type="submission" date="2016-10" db="EMBL/GenBank/DDBJ databases">
        <authorList>
            <person name="Varghese N."/>
            <person name="Submissions S."/>
        </authorList>
    </citation>
    <scope>NUCLEOTIDE SEQUENCE [LARGE SCALE GENOMIC DNA]</scope>
    <source>
        <strain evidence="2">Gh-67</strain>
    </source>
</reference>
<dbReference type="AlphaFoldDB" id="A0A1G8IUD9"/>
<gene>
    <name evidence="1" type="ORF">SAMN05192573_117115</name>
</gene>
<accession>A0A1G8IUD9</accession>
<keyword evidence="2" id="KW-1185">Reference proteome</keyword>
<dbReference type="RefSeq" id="WP_091174000.1">
    <property type="nucleotide sequence ID" value="NZ_FNCG01000017.1"/>
</dbReference>
<protein>
    <recommendedName>
        <fullName evidence="3">Nucleotide-diphospho-sugar transferase</fullName>
    </recommendedName>
</protein>
<dbReference type="Gene3D" id="3.90.550.10">
    <property type="entry name" value="Spore Coat Polysaccharide Biosynthesis Protein SpsA, Chain A"/>
    <property type="match status" value="1"/>
</dbReference>
<proteinExistence type="predicted"/>
<dbReference type="InterPro" id="IPR029044">
    <property type="entry name" value="Nucleotide-diphossugar_trans"/>
</dbReference>
<dbReference type="EMBL" id="FNCG01000017">
    <property type="protein sequence ID" value="SDI22584.1"/>
    <property type="molecule type" value="Genomic_DNA"/>
</dbReference>
<evidence type="ECO:0008006" key="3">
    <source>
        <dbReference type="Google" id="ProtNLM"/>
    </source>
</evidence>
<organism evidence="1 2">
    <name type="scientific">Mucilaginibacter gossypii</name>
    <dbReference type="NCBI Taxonomy" id="551996"/>
    <lineage>
        <taxon>Bacteria</taxon>
        <taxon>Pseudomonadati</taxon>
        <taxon>Bacteroidota</taxon>
        <taxon>Sphingobacteriia</taxon>
        <taxon>Sphingobacteriales</taxon>
        <taxon>Sphingobacteriaceae</taxon>
        <taxon>Mucilaginibacter</taxon>
    </lineage>
</organism>